<dbReference type="GeneID" id="24108360"/>
<keyword evidence="3" id="KW-1185">Reference proteome</keyword>
<dbReference type="RefSeq" id="XP_012189081.1">
    <property type="nucleotide sequence ID" value="XM_012333691.1"/>
</dbReference>
<evidence type="ECO:0000256" key="1">
    <source>
        <dbReference type="SAM" id="MobiDB-lite"/>
    </source>
</evidence>
<name>R9P2K3_PSEHS</name>
<feature type="region of interest" description="Disordered" evidence="1">
    <location>
        <begin position="123"/>
        <end position="155"/>
    </location>
</feature>
<accession>R9P2K3</accession>
<sequence>MPPYGTLRGGDTFIINYGSAHTGEEEFLTMHNARSQDRTVLEERAERIQGYLGIKHGQWIIDGVTVTSKLGFRVPSSSLTYTLARAMTLPGLVKAVFRPQFDFTRISGVNAIFDDLIGRGLGGEPGGVGRQDSPRIEEPDNPDATDNAAANNDTNAAANDANNAAATNANNAAANNAGNAAVNNNAAVPSNNVVPSAGNIAPRANNIGPLAGERAFAQRRERALREAARGALQHVATSAQSPFATVQGPVPGVALTTTPDAWKLVDRGAPATIRNMPANFSVLKLSDVRQLNDDTRVNIIAYVDEVGALQQRNAMFWLLKVFGSETDMVNTEVRLFAHTSARLNAGAPIDIHAESVIVVLNGKIWHSGVSAFDDSTVFILDENRHAHAVELLDKVDPPADENNA</sequence>
<dbReference type="OrthoDB" id="10667962at2759"/>
<reference evidence="3" key="1">
    <citation type="journal article" date="2013" name="Genome Announc.">
        <title>Draft genome sequence of the basidiomycetous yeast-like fungus Pseudozyma hubeiensis SY62, which produces an abundant amount of the biosurfactant mannosylerythritol lipids.</title>
        <authorList>
            <person name="Konishi M."/>
            <person name="Hatada Y."/>
            <person name="Horiuchi J."/>
        </authorList>
    </citation>
    <scope>NUCLEOTIDE SEQUENCE [LARGE SCALE GENOMIC DNA]</scope>
    <source>
        <strain evidence="3">SY62</strain>
    </source>
</reference>
<dbReference type="AlphaFoldDB" id="R9P2K3"/>
<dbReference type="Proteomes" id="UP000014071">
    <property type="component" value="Unassembled WGS sequence"/>
</dbReference>
<gene>
    <name evidence="2" type="ORF">PHSY_003070</name>
</gene>
<evidence type="ECO:0000313" key="3">
    <source>
        <dbReference type="Proteomes" id="UP000014071"/>
    </source>
</evidence>
<proteinExistence type="predicted"/>
<dbReference type="EMBL" id="DF238795">
    <property type="protein sequence ID" value="GAC95494.1"/>
    <property type="molecule type" value="Genomic_DNA"/>
</dbReference>
<organism evidence="2 3">
    <name type="scientific">Pseudozyma hubeiensis (strain SY62)</name>
    <name type="common">Yeast</name>
    <dbReference type="NCBI Taxonomy" id="1305764"/>
    <lineage>
        <taxon>Eukaryota</taxon>
        <taxon>Fungi</taxon>
        <taxon>Dikarya</taxon>
        <taxon>Basidiomycota</taxon>
        <taxon>Ustilaginomycotina</taxon>
        <taxon>Ustilaginomycetes</taxon>
        <taxon>Ustilaginales</taxon>
        <taxon>Ustilaginaceae</taxon>
        <taxon>Pseudozyma</taxon>
    </lineage>
</organism>
<dbReference type="HOGENOM" id="CLU_681734_0_0_1"/>
<evidence type="ECO:0000313" key="2">
    <source>
        <dbReference type="EMBL" id="GAC95494.1"/>
    </source>
</evidence>
<feature type="compositionally biased region" description="Low complexity" evidence="1">
    <location>
        <begin position="142"/>
        <end position="155"/>
    </location>
</feature>
<protein>
    <submittedName>
        <fullName evidence="2">Uncharacterized protein</fullName>
    </submittedName>
</protein>